<protein>
    <submittedName>
        <fullName evidence="2">Transposase family protein</fullName>
    </submittedName>
</protein>
<dbReference type="InterPro" id="IPR036397">
    <property type="entry name" value="RNaseH_sf"/>
</dbReference>
<evidence type="ECO:0000259" key="1">
    <source>
        <dbReference type="PROSITE" id="PS50994"/>
    </source>
</evidence>
<accession>A0A9Q4H788</accession>
<reference evidence="2" key="1">
    <citation type="journal article" date="2021" name="Vet Sci">
        <title>O-Serogroups and Pathovirotypes of Escherichia coli Isolated from Post-Weaning Piglets Showing Diarrhoea and/or Oedema in South Korea.</title>
        <authorList>
            <person name="Byun J.W."/>
            <person name="Moon B.Y."/>
            <person name="Do K.H."/>
            <person name="Lee K."/>
            <person name="Lee H.Y."/>
            <person name="Kim W.I."/>
            <person name="So B."/>
            <person name="Lee W.K."/>
        </authorList>
    </citation>
    <scope>NUCLEOTIDE SEQUENCE</scope>
    <source>
        <strain evidence="2">84/14</strain>
    </source>
</reference>
<dbReference type="SUPFAM" id="SSF53098">
    <property type="entry name" value="Ribonuclease H-like"/>
    <property type="match status" value="1"/>
</dbReference>
<dbReference type="RefSeq" id="WP_267991821.1">
    <property type="nucleotide sequence ID" value="NZ_JAPQFC010000080.1"/>
</dbReference>
<dbReference type="PANTHER" id="PTHR37984:SF5">
    <property type="entry name" value="PROTEIN NYNRIN-LIKE"/>
    <property type="match status" value="1"/>
</dbReference>
<dbReference type="Gene3D" id="3.30.420.10">
    <property type="entry name" value="Ribonuclease H-like superfamily/Ribonuclease H"/>
    <property type="match status" value="1"/>
</dbReference>
<feature type="domain" description="Integrase catalytic" evidence="1">
    <location>
        <begin position="1"/>
        <end position="86"/>
    </location>
</feature>
<sequence>AQHKWILTTTDYFTKWIEAIPTRQVFDAVIIKFLENNILARFGCPRKIITHNVAAFRSKKMVDFCNNYEITLGHSTTYYPQRNGLE</sequence>
<dbReference type="PROSITE" id="PS50994">
    <property type="entry name" value="INTEGRASE"/>
    <property type="match status" value="1"/>
</dbReference>
<name>A0A9Q4H788_ACTPL</name>
<organism evidence="2 3">
    <name type="scientific">Actinobacillus pleuropneumoniae</name>
    <name type="common">Haemophilus pleuropneumoniae</name>
    <dbReference type="NCBI Taxonomy" id="715"/>
    <lineage>
        <taxon>Bacteria</taxon>
        <taxon>Pseudomonadati</taxon>
        <taxon>Pseudomonadota</taxon>
        <taxon>Gammaproteobacteria</taxon>
        <taxon>Pasteurellales</taxon>
        <taxon>Pasteurellaceae</taxon>
        <taxon>Actinobacillus</taxon>
    </lineage>
</organism>
<gene>
    <name evidence="2" type="ORF">OYG11_11160</name>
</gene>
<dbReference type="GO" id="GO:0015074">
    <property type="term" value="P:DNA integration"/>
    <property type="evidence" value="ECO:0007669"/>
    <property type="project" value="InterPro"/>
</dbReference>
<dbReference type="EMBL" id="JAPQFC010000080">
    <property type="protein sequence ID" value="MCY6524760.1"/>
    <property type="molecule type" value="Genomic_DNA"/>
</dbReference>
<dbReference type="PANTHER" id="PTHR37984">
    <property type="entry name" value="PROTEIN CBG26694"/>
    <property type="match status" value="1"/>
</dbReference>
<evidence type="ECO:0000313" key="3">
    <source>
        <dbReference type="Proteomes" id="UP001077788"/>
    </source>
</evidence>
<dbReference type="GO" id="GO:0003676">
    <property type="term" value="F:nucleic acid binding"/>
    <property type="evidence" value="ECO:0007669"/>
    <property type="project" value="InterPro"/>
</dbReference>
<dbReference type="AlphaFoldDB" id="A0A9Q4H788"/>
<dbReference type="Pfam" id="PF00665">
    <property type="entry name" value="rve"/>
    <property type="match status" value="1"/>
</dbReference>
<comment type="caution">
    <text evidence="2">The sequence shown here is derived from an EMBL/GenBank/DDBJ whole genome shotgun (WGS) entry which is preliminary data.</text>
</comment>
<proteinExistence type="predicted"/>
<dbReference type="InterPro" id="IPR012337">
    <property type="entry name" value="RNaseH-like_sf"/>
</dbReference>
<reference evidence="2" key="2">
    <citation type="submission" date="2022-12" db="EMBL/GenBank/DDBJ databases">
        <authorList>
            <person name="Kardos G."/>
            <person name="Sarkozi R."/>
            <person name="Laczko L."/>
            <person name="Marton S."/>
            <person name="Makrai L."/>
            <person name="Banyai K."/>
            <person name="Fodor L."/>
        </authorList>
    </citation>
    <scope>NUCLEOTIDE SEQUENCE</scope>
    <source>
        <strain evidence="2">84/14</strain>
    </source>
</reference>
<feature type="non-terminal residue" evidence="2">
    <location>
        <position position="1"/>
    </location>
</feature>
<dbReference type="InterPro" id="IPR050951">
    <property type="entry name" value="Retrovirus_Pol_polyprotein"/>
</dbReference>
<dbReference type="InterPro" id="IPR001584">
    <property type="entry name" value="Integrase_cat-core"/>
</dbReference>
<evidence type="ECO:0000313" key="2">
    <source>
        <dbReference type="EMBL" id="MCY6524760.1"/>
    </source>
</evidence>
<dbReference type="Proteomes" id="UP001077788">
    <property type="component" value="Unassembled WGS sequence"/>
</dbReference>